<evidence type="ECO:0000313" key="1">
    <source>
        <dbReference type="EMBL" id="KAJ8413886.1"/>
    </source>
</evidence>
<comment type="caution">
    <text evidence="1">The sequence shown here is derived from an EMBL/GenBank/DDBJ whole genome shotgun (WGS) entry which is preliminary data.</text>
</comment>
<proteinExistence type="predicted"/>
<evidence type="ECO:0000313" key="2">
    <source>
        <dbReference type="Proteomes" id="UP001221898"/>
    </source>
</evidence>
<reference evidence="1" key="1">
    <citation type="journal article" date="2023" name="Science">
        <title>Genome structures resolve the early diversification of teleost fishes.</title>
        <authorList>
            <person name="Parey E."/>
            <person name="Louis A."/>
            <person name="Montfort J."/>
            <person name="Bouchez O."/>
            <person name="Roques C."/>
            <person name="Iampietro C."/>
            <person name="Lluch J."/>
            <person name="Castinel A."/>
            <person name="Donnadieu C."/>
            <person name="Desvignes T."/>
            <person name="Floi Bucao C."/>
            <person name="Jouanno E."/>
            <person name="Wen M."/>
            <person name="Mejri S."/>
            <person name="Dirks R."/>
            <person name="Jansen H."/>
            <person name="Henkel C."/>
            <person name="Chen W.J."/>
            <person name="Zahm M."/>
            <person name="Cabau C."/>
            <person name="Klopp C."/>
            <person name="Thompson A.W."/>
            <person name="Robinson-Rechavi M."/>
            <person name="Braasch I."/>
            <person name="Lecointre G."/>
            <person name="Bobe J."/>
            <person name="Postlethwait J.H."/>
            <person name="Berthelot C."/>
            <person name="Roest Crollius H."/>
            <person name="Guiguen Y."/>
        </authorList>
    </citation>
    <scope>NUCLEOTIDE SEQUENCE</scope>
    <source>
        <strain evidence="1">NC1722</strain>
    </source>
</reference>
<gene>
    <name evidence="1" type="ORF">AAFF_G00064840</name>
</gene>
<protein>
    <submittedName>
        <fullName evidence="1">Uncharacterized protein</fullName>
    </submittedName>
</protein>
<sequence>MEANVKIVIRGMLWPLRPVEGAVELGARHCGTEGGLSLHRLGTRGSLVELQHLREPGAYIQR</sequence>
<dbReference type="Proteomes" id="UP001221898">
    <property type="component" value="Unassembled WGS sequence"/>
</dbReference>
<dbReference type="AlphaFoldDB" id="A0AAD7T5G5"/>
<organism evidence="1 2">
    <name type="scientific">Aldrovandia affinis</name>
    <dbReference type="NCBI Taxonomy" id="143900"/>
    <lineage>
        <taxon>Eukaryota</taxon>
        <taxon>Metazoa</taxon>
        <taxon>Chordata</taxon>
        <taxon>Craniata</taxon>
        <taxon>Vertebrata</taxon>
        <taxon>Euteleostomi</taxon>
        <taxon>Actinopterygii</taxon>
        <taxon>Neopterygii</taxon>
        <taxon>Teleostei</taxon>
        <taxon>Notacanthiformes</taxon>
        <taxon>Halosauridae</taxon>
        <taxon>Aldrovandia</taxon>
    </lineage>
</organism>
<accession>A0AAD7T5G5</accession>
<name>A0AAD7T5G5_9TELE</name>
<keyword evidence="2" id="KW-1185">Reference proteome</keyword>
<dbReference type="EMBL" id="JAINUG010000014">
    <property type="protein sequence ID" value="KAJ8413886.1"/>
    <property type="molecule type" value="Genomic_DNA"/>
</dbReference>